<reference evidence="7" key="1">
    <citation type="journal article" date="2020" name="Front. Microbiol.">
        <title>Gene regulatory networks of Penicillium echinulatum 2HH and Penicillium oxalicum 114-2 inferred by a computational biology approach.</title>
        <authorList>
            <person name="Lenz A.R."/>
            <person name="Galan-Vasquez E."/>
            <person name="Balbinot E."/>
            <person name="De Abreu F.P."/>
            <person name="De Oliveira N.S."/>
            <person name="Da Rosa L.O."/>
            <person name="De Avila E Silva S."/>
            <person name="Camassola M."/>
            <person name="Dillon A.J.P."/>
            <person name="Perez-Rueda E."/>
        </authorList>
    </citation>
    <scope>NUCLEOTIDE SEQUENCE</scope>
    <source>
        <strain evidence="7">S1M29</strain>
    </source>
</reference>
<feature type="compositionally biased region" description="Pro residues" evidence="5">
    <location>
        <begin position="777"/>
        <end position="802"/>
    </location>
</feature>
<evidence type="ECO:0000256" key="4">
    <source>
        <dbReference type="PROSITE-ProRule" id="PRU00125"/>
    </source>
</evidence>
<name>A0A8J8W5P5_9EURO</name>
<dbReference type="CDD" id="cd09397">
    <property type="entry name" value="LIM1_UF1"/>
    <property type="match status" value="1"/>
</dbReference>
<dbReference type="InterPro" id="IPR017351">
    <property type="entry name" value="PINCH-1-4-like"/>
</dbReference>
<feature type="region of interest" description="Disordered" evidence="5">
    <location>
        <begin position="733"/>
        <end position="833"/>
    </location>
</feature>
<feature type="compositionally biased region" description="Polar residues" evidence="5">
    <location>
        <begin position="135"/>
        <end position="146"/>
    </location>
</feature>
<keyword evidence="1 4" id="KW-0479">Metal-binding</keyword>
<feature type="region of interest" description="Disordered" evidence="5">
    <location>
        <begin position="190"/>
        <end position="445"/>
    </location>
</feature>
<feature type="compositionally biased region" description="Polar residues" evidence="5">
    <location>
        <begin position="535"/>
        <end position="545"/>
    </location>
</feature>
<keyword evidence="8" id="KW-1185">Reference proteome</keyword>
<dbReference type="EMBL" id="WIWV01000027">
    <property type="protein sequence ID" value="KAF7717410.1"/>
    <property type="molecule type" value="Genomic_DNA"/>
</dbReference>
<dbReference type="PANTHER" id="PTHR24210:SF14">
    <property type="entry name" value="LIM ZINC-BINDING DOMAIN-CONTAINING PROTEIN"/>
    <property type="match status" value="1"/>
</dbReference>
<feature type="compositionally biased region" description="Low complexity" evidence="5">
    <location>
        <begin position="379"/>
        <end position="390"/>
    </location>
</feature>
<dbReference type="AlphaFoldDB" id="A0A8J8W5P5"/>
<dbReference type="PROSITE" id="PS50023">
    <property type="entry name" value="LIM_DOMAIN_2"/>
    <property type="match status" value="1"/>
</dbReference>
<dbReference type="InterPro" id="IPR001781">
    <property type="entry name" value="Znf_LIM"/>
</dbReference>
<dbReference type="PANTHER" id="PTHR24210">
    <property type="entry name" value="LIM DOMAIN-CONTAINING PROTEIN"/>
    <property type="match status" value="1"/>
</dbReference>
<dbReference type="CDD" id="cd08368">
    <property type="entry name" value="LIM"/>
    <property type="match status" value="1"/>
</dbReference>
<organism evidence="7 8">
    <name type="scientific">Penicillium ucsense</name>
    <dbReference type="NCBI Taxonomy" id="2839758"/>
    <lineage>
        <taxon>Eukaryota</taxon>
        <taxon>Fungi</taxon>
        <taxon>Dikarya</taxon>
        <taxon>Ascomycota</taxon>
        <taxon>Pezizomycotina</taxon>
        <taxon>Eurotiomycetes</taxon>
        <taxon>Eurotiomycetidae</taxon>
        <taxon>Eurotiales</taxon>
        <taxon>Aspergillaceae</taxon>
        <taxon>Penicillium</taxon>
    </lineage>
</organism>
<protein>
    <recommendedName>
        <fullName evidence="6">LIM zinc-binding domain-containing protein</fullName>
    </recommendedName>
</protein>
<feature type="compositionally biased region" description="Low complexity" evidence="5">
    <location>
        <begin position="415"/>
        <end position="436"/>
    </location>
</feature>
<evidence type="ECO:0000256" key="1">
    <source>
        <dbReference type="ARBA" id="ARBA00022723"/>
    </source>
</evidence>
<dbReference type="SUPFAM" id="SSF57716">
    <property type="entry name" value="Glucocorticoid receptor-like (DNA-binding domain)"/>
    <property type="match status" value="1"/>
</dbReference>
<feature type="compositionally biased region" description="Polar residues" evidence="5">
    <location>
        <begin position="109"/>
        <end position="121"/>
    </location>
</feature>
<dbReference type="FunFam" id="2.10.110.10:FF:000105">
    <property type="entry name" value="Similar to LIM domain-containing protein"/>
    <property type="match status" value="1"/>
</dbReference>
<dbReference type="Pfam" id="PF00412">
    <property type="entry name" value="LIM"/>
    <property type="match status" value="2"/>
</dbReference>
<evidence type="ECO:0000256" key="5">
    <source>
        <dbReference type="SAM" id="MobiDB-lite"/>
    </source>
</evidence>
<feature type="region of interest" description="Disordered" evidence="5">
    <location>
        <begin position="511"/>
        <end position="620"/>
    </location>
</feature>
<dbReference type="GO" id="GO:0046872">
    <property type="term" value="F:metal ion binding"/>
    <property type="evidence" value="ECO:0007669"/>
    <property type="project" value="UniProtKB-KW"/>
</dbReference>
<accession>A0A8J8W5P5</accession>
<sequence>MTSMDLGFLPKIKCSNCGQNVEISAMGDHVCTPSEQKTPATAMGSLPSNMISPKTSNATSDATRIPSPPPSAGLDTPDHLKVVIGGRSSRSGAPPRIDPSIANRPFLQPTVTTPASSTGSHLPSPLSIHAAPRSPMSQSVESTPRSSPEDEPMLDQDTVFSFPMPGSRPPALVGTPSLKNDLSLRTSARIASAPSPRPGLNVVPENVQLPPSPLPPQAELGPQDHGRGESIASQSSYRSSLGSTRHGGSTTRSSTSRSSTQSISRGLRSFINDTPPLPPAHLRTPNQASPGNDSQSDINRTPIACPERGNSYSGFDFGIDPSTLRPTQLEPSLKKHEQTEVTKQNRQHISLSSSHSTNRLDLADTELDVNPNPPRKTSEATSESATSITEFSRAMGFDDPSGFTREESTASEYESSGARTGSSSGSSMSSLPSDTSLNREKISDPLNLSSLVEDLPARTRQTIVEMPGRPRDTLDEIPRIPAVFFSPDSPTDPAIGQGSLSLIDEKREGSLLSQQSGIQKPAEQPSRLPSPSPTQAPRSIESPQATEVFRQLPSTDPLPNHEAKPQSSQNELHEPVLHPRPMQRSATEPISRPPTRSGARPKGDCKGCGEPITGKSISSSDGRLTGRYHRGCFVCFDCHSPFPSADFYVLNNRPYCAQHYHERNGSLCSTCHHGIEGQYLETVEHNGSRPERRRFHPECLQCRTCRVLLKGDYFEWNGEVYCEQDARRAANSYYRPPPGHSGPMGPMGPPHGGGPGAPGSLRPPGPPGPGARRRSPGGPPLAPNGRPYPPPPAGYRPPPSPTPSNGGLRPGPRYSSGGARRFPERRTTKLMMT</sequence>
<evidence type="ECO:0000256" key="3">
    <source>
        <dbReference type="ARBA" id="ARBA00023038"/>
    </source>
</evidence>
<feature type="region of interest" description="Disordered" evidence="5">
    <location>
        <begin position="54"/>
        <end position="178"/>
    </location>
</feature>
<feature type="compositionally biased region" description="Polar residues" evidence="5">
    <location>
        <begin position="341"/>
        <end position="359"/>
    </location>
</feature>
<proteinExistence type="predicted"/>
<dbReference type="Gene3D" id="2.10.110.10">
    <property type="entry name" value="Cysteine Rich Protein"/>
    <property type="match status" value="2"/>
</dbReference>
<keyword evidence="2 4" id="KW-0862">Zinc</keyword>
<evidence type="ECO:0000313" key="8">
    <source>
        <dbReference type="Proteomes" id="UP000631181"/>
    </source>
</evidence>
<dbReference type="FunFam" id="2.10.110.10:FF:000119">
    <property type="entry name" value="LIM domain protein"/>
    <property type="match status" value="1"/>
</dbReference>
<feature type="compositionally biased region" description="Polar residues" evidence="5">
    <location>
        <begin position="284"/>
        <end position="299"/>
    </location>
</feature>
<evidence type="ECO:0000256" key="2">
    <source>
        <dbReference type="ARBA" id="ARBA00022833"/>
    </source>
</evidence>
<dbReference type="SMART" id="SM00132">
    <property type="entry name" value="LIM"/>
    <property type="match status" value="2"/>
</dbReference>
<dbReference type="OrthoDB" id="1112565at2759"/>
<evidence type="ECO:0000259" key="6">
    <source>
        <dbReference type="PROSITE" id="PS50023"/>
    </source>
</evidence>
<feature type="domain" description="LIM zinc-binding" evidence="6">
    <location>
        <begin position="603"/>
        <end position="666"/>
    </location>
</feature>
<comment type="caution">
    <text evidence="7">The sequence shown here is derived from an EMBL/GenBank/DDBJ whole genome shotgun (WGS) entry which is preliminary data.</text>
</comment>
<gene>
    <name evidence="7" type="ORF">PECM_004228</name>
</gene>
<evidence type="ECO:0000313" key="7">
    <source>
        <dbReference type="EMBL" id="KAF7717410.1"/>
    </source>
</evidence>
<feature type="compositionally biased region" description="Low complexity" evidence="5">
    <location>
        <begin position="238"/>
        <end position="266"/>
    </location>
</feature>
<dbReference type="Proteomes" id="UP000631181">
    <property type="component" value="Unassembled WGS sequence"/>
</dbReference>
<keyword evidence="3 4" id="KW-0440">LIM domain</keyword>
<dbReference type="GO" id="GO:0030695">
    <property type="term" value="F:GTPase regulator activity"/>
    <property type="evidence" value="ECO:0007669"/>
    <property type="project" value="UniProtKB-ARBA"/>
</dbReference>